<dbReference type="AlphaFoldDB" id="A0A8C3IER6"/>
<dbReference type="InterPro" id="IPR024869">
    <property type="entry name" value="FAM20"/>
</dbReference>
<dbReference type="Ensembl" id="ENSCPBT00000038566.1">
    <property type="protein sequence ID" value="ENSCPBP00000032784.1"/>
    <property type="gene ID" value="ENSCPBG00000022995.1"/>
</dbReference>
<dbReference type="GO" id="GO:0016773">
    <property type="term" value="F:phosphotransferase activity, alcohol group as acceptor"/>
    <property type="evidence" value="ECO:0007669"/>
    <property type="project" value="TreeGrafter"/>
</dbReference>
<evidence type="ECO:0000256" key="5">
    <source>
        <dbReference type="ARBA" id="ARBA00023180"/>
    </source>
</evidence>
<comment type="cofactor">
    <cofactor evidence="8">
        <name>Mn(2+)</name>
        <dbReference type="ChEBI" id="CHEBI:29035"/>
    </cofactor>
</comment>
<keyword evidence="8" id="KW-0479">Metal-binding</keyword>
<dbReference type="Proteomes" id="UP000694380">
    <property type="component" value="Unplaced"/>
</dbReference>
<feature type="binding site" evidence="8">
    <location>
        <position position="417"/>
    </location>
    <ligand>
        <name>Mn(2+)</name>
        <dbReference type="ChEBI" id="CHEBI:29035"/>
    </ligand>
</feature>
<feature type="binding site" evidence="8">
    <location>
        <position position="249"/>
    </location>
    <ligand>
        <name>Mn(2+)</name>
        <dbReference type="ChEBI" id="CHEBI:29035"/>
    </ligand>
</feature>
<evidence type="ECO:0000313" key="11">
    <source>
        <dbReference type="Proteomes" id="UP000694380"/>
    </source>
</evidence>
<dbReference type="GO" id="GO:0046872">
    <property type="term" value="F:metal ion binding"/>
    <property type="evidence" value="ECO:0007669"/>
    <property type="project" value="UniProtKB-KW"/>
</dbReference>
<organism evidence="10 11">
    <name type="scientific">Chrysemys picta bellii</name>
    <name type="common">Western painted turtle</name>
    <name type="synonym">Emys bellii</name>
    <dbReference type="NCBI Taxonomy" id="8478"/>
    <lineage>
        <taxon>Eukaryota</taxon>
        <taxon>Metazoa</taxon>
        <taxon>Chordata</taxon>
        <taxon>Craniata</taxon>
        <taxon>Vertebrata</taxon>
        <taxon>Euteleostomi</taxon>
        <taxon>Archelosauria</taxon>
        <taxon>Testudinata</taxon>
        <taxon>Testudines</taxon>
        <taxon>Cryptodira</taxon>
        <taxon>Durocryptodira</taxon>
        <taxon>Testudinoidea</taxon>
        <taxon>Emydidae</taxon>
        <taxon>Chrysemys</taxon>
    </lineage>
</organism>
<evidence type="ECO:0000256" key="3">
    <source>
        <dbReference type="ARBA" id="ARBA00023034"/>
    </source>
</evidence>
<dbReference type="GO" id="GO:0005794">
    <property type="term" value="C:Golgi apparatus"/>
    <property type="evidence" value="ECO:0007669"/>
    <property type="project" value="UniProtKB-SubCell"/>
</dbReference>
<evidence type="ECO:0000313" key="10">
    <source>
        <dbReference type="Ensembl" id="ENSCPBP00000032784.1"/>
    </source>
</evidence>
<evidence type="ECO:0000256" key="6">
    <source>
        <dbReference type="PIRSR" id="PIRSR624869-1"/>
    </source>
</evidence>
<keyword evidence="11" id="KW-1185">Reference proteome</keyword>
<dbReference type="PANTHER" id="PTHR12450">
    <property type="entry name" value="DENTIN MATRIX PROTEIN 4 PROTEIN FAM20"/>
    <property type="match status" value="1"/>
</dbReference>
<keyword evidence="4" id="KW-1015">Disulfide bond</keyword>
<name>A0A8C3IER6_CHRPI</name>
<feature type="binding site" evidence="7">
    <location>
        <position position="402"/>
    </location>
    <ligand>
        <name>ATP</name>
        <dbReference type="ChEBI" id="CHEBI:30616"/>
    </ligand>
</feature>
<evidence type="ECO:0000256" key="8">
    <source>
        <dbReference type="PIRSR" id="PIRSR624869-3"/>
    </source>
</evidence>
<evidence type="ECO:0000256" key="4">
    <source>
        <dbReference type="ARBA" id="ARBA00023157"/>
    </source>
</evidence>
<keyword evidence="8" id="KW-0464">Manganese</keyword>
<dbReference type="InterPro" id="IPR009581">
    <property type="entry name" value="FAM20_C"/>
</dbReference>
<evidence type="ECO:0000256" key="2">
    <source>
        <dbReference type="ARBA" id="ARBA00006557"/>
    </source>
</evidence>
<protein>
    <recommendedName>
        <fullName evidence="9">FAM20 C-terminal domain-containing protein</fullName>
    </recommendedName>
</protein>
<reference evidence="10" key="2">
    <citation type="submission" date="2025-09" db="UniProtKB">
        <authorList>
            <consortium name="Ensembl"/>
        </authorList>
    </citation>
    <scope>IDENTIFICATION</scope>
</reference>
<feature type="binding site" evidence="7">
    <location>
        <position position="417"/>
    </location>
    <ligand>
        <name>ATP</name>
        <dbReference type="ChEBI" id="CHEBI:30616"/>
    </ligand>
</feature>
<accession>A0A8C3IER6</accession>
<dbReference type="GO" id="GO:0005524">
    <property type="term" value="F:ATP binding"/>
    <property type="evidence" value="ECO:0007669"/>
    <property type="project" value="UniProtKB-KW"/>
</dbReference>
<proteinExistence type="inferred from homology"/>
<dbReference type="GO" id="GO:0070166">
    <property type="term" value="P:enamel mineralization"/>
    <property type="evidence" value="ECO:0007669"/>
    <property type="project" value="TreeGrafter"/>
</dbReference>
<dbReference type="OMA" id="RQCCIIK"/>
<feature type="binding site" evidence="7">
    <location>
        <begin position="332"/>
        <end position="335"/>
    </location>
    <ligand>
        <name>ATP</name>
        <dbReference type="ChEBI" id="CHEBI:30616"/>
    </ligand>
</feature>
<evidence type="ECO:0000256" key="7">
    <source>
        <dbReference type="PIRSR" id="PIRSR624869-2"/>
    </source>
</evidence>
<comment type="similarity">
    <text evidence="2">Belongs to the FAM20 family.</text>
</comment>
<reference evidence="10" key="1">
    <citation type="submission" date="2025-08" db="UniProtKB">
        <authorList>
            <consortium name="Ensembl"/>
        </authorList>
    </citation>
    <scope>IDENTIFICATION</scope>
</reference>
<comment type="subcellular location">
    <subcellularLocation>
        <location evidence="1">Golgi apparatus</location>
    </subcellularLocation>
</comment>
<keyword evidence="3" id="KW-0333">Golgi apparatus</keyword>
<dbReference type="Pfam" id="PF06702">
    <property type="entry name" value="Fam20C"/>
    <property type="match status" value="1"/>
</dbReference>
<feature type="binding site" evidence="7">
    <location>
        <position position="228"/>
    </location>
    <ligand>
        <name>ATP</name>
        <dbReference type="ChEBI" id="CHEBI:30616"/>
    </ligand>
</feature>
<evidence type="ECO:0000256" key="1">
    <source>
        <dbReference type="ARBA" id="ARBA00004555"/>
    </source>
</evidence>
<feature type="active site" evidence="6">
    <location>
        <position position="397"/>
    </location>
</feature>
<dbReference type="GeneTree" id="ENSGT00950000182951"/>
<keyword evidence="7" id="KW-0547">Nucleotide-binding</keyword>
<feature type="binding site" evidence="7">
    <location>
        <position position="212"/>
    </location>
    <ligand>
        <name>ATP</name>
        <dbReference type="ChEBI" id="CHEBI:30616"/>
    </ligand>
</feature>
<sequence length="531" mass="60182">MLRRLQTLLQRKFKILLFSLLLLALLMHMALDLALPVAPSSCSCIPKAANPLGLPPSGPLVSVQKKLSLRILQDFSGSNGSLEKGSRSLEGRPPAGGVKSAWTGRSKMAALFEHPLYKIPIPELVKKDKLFSVNPKEKVSSSKAEMVLPTGKTPYDTYPTWLRFHIGINRYELYSRQDPITPTLLEELATQKIISSGISLACLPTHKPGGTQLKLIMTFPNYGEALFKPMKQTRDQETPADFFYFSDFERHNAEIAAFHLDRILDFRRIPPVSGRLVNITKEIRDITTDKKLARTFFISPASNVCFFGECSYYCSTEHALCGKPDQLEGSMAALLPDKELAKRHSWRSPWRLCWEGRFGLQVNYCAQVRKTPPYDSGSRLLDLIDMTVLDFLMGNMDRHHYETFEKFGNDTFLLHLDNGRGFGRHSHDEMSILAPLQQCCSIKKSTFLRLQLLATEPYRLSDVMREALASDHLSPVLSEPHLEALDRRLQRVLDMVRVCMTKGGQKEVLVDDMGKLKQAIWQRQETRSKKA</sequence>
<evidence type="ECO:0000259" key="9">
    <source>
        <dbReference type="Pfam" id="PF06702"/>
    </source>
</evidence>
<keyword evidence="5" id="KW-0325">Glycoprotein</keyword>
<feature type="domain" description="FAM20 C-terminal" evidence="9">
    <location>
        <begin position="296"/>
        <end position="508"/>
    </location>
</feature>
<keyword evidence="7" id="KW-0067">ATP-binding</keyword>
<feature type="binding site" evidence="7">
    <location>
        <position position="249"/>
    </location>
    <ligand>
        <name>ATP</name>
        <dbReference type="ChEBI" id="CHEBI:30616"/>
    </ligand>
</feature>
<dbReference type="PANTHER" id="PTHR12450:SF25">
    <property type="entry name" value="FAM20 C-TERMINAL DOMAIN-CONTAINING PROTEIN"/>
    <property type="match status" value="1"/>
</dbReference>